<organism evidence="2 3">
    <name type="scientific">Arthrobotrys musiformis</name>
    <dbReference type="NCBI Taxonomy" id="47236"/>
    <lineage>
        <taxon>Eukaryota</taxon>
        <taxon>Fungi</taxon>
        <taxon>Dikarya</taxon>
        <taxon>Ascomycota</taxon>
        <taxon>Pezizomycotina</taxon>
        <taxon>Orbiliomycetes</taxon>
        <taxon>Orbiliales</taxon>
        <taxon>Orbiliaceae</taxon>
        <taxon>Arthrobotrys</taxon>
    </lineage>
</organism>
<name>A0AAV9WQR4_9PEZI</name>
<evidence type="ECO:0000313" key="2">
    <source>
        <dbReference type="EMBL" id="KAK6511917.1"/>
    </source>
</evidence>
<accession>A0AAV9WQR4</accession>
<evidence type="ECO:0000313" key="3">
    <source>
        <dbReference type="Proteomes" id="UP001370758"/>
    </source>
</evidence>
<proteinExistence type="predicted"/>
<feature type="region of interest" description="Disordered" evidence="1">
    <location>
        <begin position="1"/>
        <end position="64"/>
    </location>
</feature>
<feature type="compositionally biased region" description="Polar residues" evidence="1">
    <location>
        <begin position="1"/>
        <end position="17"/>
    </location>
</feature>
<comment type="caution">
    <text evidence="2">The sequence shown here is derived from an EMBL/GenBank/DDBJ whole genome shotgun (WGS) entry which is preliminary data.</text>
</comment>
<keyword evidence="3" id="KW-1185">Reference proteome</keyword>
<sequence>MAQFTTSQFASKASFTRSQSQSQSAAAAAEQGLPDLQRRLRTLRSSRSHSQEDRTPLLDFSCDP</sequence>
<dbReference type="EMBL" id="JAVHJL010000001">
    <property type="protein sequence ID" value="KAK6511917.1"/>
    <property type="molecule type" value="Genomic_DNA"/>
</dbReference>
<evidence type="ECO:0000256" key="1">
    <source>
        <dbReference type="SAM" id="MobiDB-lite"/>
    </source>
</evidence>
<feature type="compositionally biased region" description="Low complexity" evidence="1">
    <location>
        <begin position="18"/>
        <end position="31"/>
    </location>
</feature>
<protein>
    <submittedName>
        <fullName evidence="2">Uncharacterized protein</fullName>
    </submittedName>
</protein>
<dbReference type="AlphaFoldDB" id="A0AAV9WQR4"/>
<gene>
    <name evidence="2" type="ORF">TWF481_000821</name>
</gene>
<reference evidence="2 3" key="1">
    <citation type="submission" date="2023-08" db="EMBL/GenBank/DDBJ databases">
        <authorList>
            <person name="Palmer J.M."/>
        </authorList>
    </citation>
    <scope>NUCLEOTIDE SEQUENCE [LARGE SCALE GENOMIC DNA]</scope>
    <source>
        <strain evidence="2 3">TWF481</strain>
    </source>
</reference>
<dbReference type="Proteomes" id="UP001370758">
    <property type="component" value="Unassembled WGS sequence"/>
</dbReference>